<dbReference type="PANTHER" id="PTHR13395">
    <property type="entry name" value="SISTER CHROMATID COHESION PROTEIN DCC1-RELATED"/>
    <property type="match status" value="1"/>
</dbReference>
<accession>A0A7K6UIB7</accession>
<comment type="caution">
    <text evidence="4">The sequence shown here is derived from an EMBL/GenBank/DDBJ whole genome shotgun (WGS) entry which is preliminary data.</text>
</comment>
<dbReference type="GO" id="GO:0000775">
    <property type="term" value="C:chromosome, centromeric region"/>
    <property type="evidence" value="ECO:0007669"/>
    <property type="project" value="TreeGrafter"/>
</dbReference>
<name>A0A7K6UIB7_9AVES</name>
<evidence type="ECO:0000256" key="3">
    <source>
        <dbReference type="ARBA" id="ARBA00022705"/>
    </source>
</evidence>
<evidence type="ECO:0000313" key="5">
    <source>
        <dbReference type="Proteomes" id="UP000559068"/>
    </source>
</evidence>
<dbReference type="Pfam" id="PF09724">
    <property type="entry name" value="Dcc1"/>
    <property type="match status" value="1"/>
</dbReference>
<protein>
    <recommendedName>
        <fullName evidence="2">Sister chromatid cohesion protein DCC1</fullName>
    </recommendedName>
</protein>
<dbReference type="GO" id="GO:0034088">
    <property type="term" value="P:maintenance of mitotic sister chromatid cohesion"/>
    <property type="evidence" value="ECO:0007669"/>
    <property type="project" value="TreeGrafter"/>
</dbReference>
<dbReference type="EMBL" id="VZRW01011502">
    <property type="protein sequence ID" value="NWX22454.1"/>
    <property type="molecule type" value="Genomic_DNA"/>
</dbReference>
<evidence type="ECO:0000256" key="2">
    <source>
        <dbReference type="ARBA" id="ARBA00017682"/>
    </source>
</evidence>
<gene>
    <name evidence="4" type="primary">Dscc1</name>
    <name evidence="4" type="ORF">AEGBEN_R00835</name>
</gene>
<dbReference type="GO" id="GO:0006260">
    <property type="term" value="P:DNA replication"/>
    <property type="evidence" value="ECO:0007669"/>
    <property type="project" value="UniProtKB-KW"/>
</dbReference>
<evidence type="ECO:0000313" key="4">
    <source>
        <dbReference type="EMBL" id="NWX22454.1"/>
    </source>
</evidence>
<feature type="non-terminal residue" evidence="4">
    <location>
        <position position="393"/>
    </location>
</feature>
<evidence type="ECO:0000256" key="1">
    <source>
        <dbReference type="ARBA" id="ARBA00007017"/>
    </source>
</evidence>
<dbReference type="OrthoDB" id="5199543at2759"/>
<reference evidence="4 5" key="1">
    <citation type="submission" date="2019-09" db="EMBL/GenBank/DDBJ databases">
        <title>Bird 10,000 Genomes (B10K) Project - Family phase.</title>
        <authorList>
            <person name="Zhang G."/>
        </authorList>
    </citation>
    <scope>NUCLEOTIDE SEQUENCE [LARGE SCALE GENOMIC DNA]</scope>
    <source>
        <strain evidence="4">B10K-DU-029-76</strain>
        <tissue evidence="4">Heart</tissue>
    </source>
</reference>
<feature type="non-terminal residue" evidence="4">
    <location>
        <position position="1"/>
    </location>
</feature>
<comment type="similarity">
    <text evidence="1">Belongs to the DCC1 family.</text>
</comment>
<dbReference type="AlphaFoldDB" id="A0A7K6UIB7"/>
<dbReference type="Proteomes" id="UP000559068">
    <property type="component" value="Unassembled WGS sequence"/>
</dbReference>
<keyword evidence="3" id="KW-0235">DNA replication</keyword>
<proteinExistence type="inferred from homology"/>
<sequence length="393" mass="45015">GAMRSRAEVDATLQTAKLNPAELLPAVHCLSFGPQAGAGDLIGVHPEIEVKMHLYFCVIFFSSLVIRGEKDEQAVLCSKDKTYDMKIADTSNMLLFIPGCKTPEQLNADQASCNIIHSQIAGFSNNYWELRRCRPKLKKLRKLLMEDPYEGPDSRKDQTFSRYTTEDLLSLIQASEEEILHQLQVLDACKIEGYWRILEFDYEMKLLNHVTQLIDSESWSLNKVPLRACLEELGSLEPTEMIEHILLSYGRKYIDDGEVYFEMHEDKICRAIAQMLLQNAVKFNLSEFQEVWQQSVPEGMTTRLDQLKGLALLDKSSRPETIFLLKVEDLPENNQERFNSLFSIREKWTEADIAPYIQDLCAEKQTVGALLTKYARSSMQNGVKVYNSRRPIS</sequence>
<organism evidence="4 5">
    <name type="scientific">Aegotheles bennettii</name>
    <dbReference type="NCBI Taxonomy" id="48278"/>
    <lineage>
        <taxon>Eukaryota</taxon>
        <taxon>Metazoa</taxon>
        <taxon>Chordata</taxon>
        <taxon>Craniata</taxon>
        <taxon>Vertebrata</taxon>
        <taxon>Euteleostomi</taxon>
        <taxon>Archelosauria</taxon>
        <taxon>Archosauria</taxon>
        <taxon>Dinosauria</taxon>
        <taxon>Saurischia</taxon>
        <taxon>Theropoda</taxon>
        <taxon>Coelurosauria</taxon>
        <taxon>Aves</taxon>
        <taxon>Neognathae</taxon>
        <taxon>Neoaves</taxon>
        <taxon>Strisores</taxon>
        <taxon>Caprimulgiformes</taxon>
        <taxon>Aegothelidae</taxon>
        <taxon>Aegotheles</taxon>
    </lineage>
</organism>
<dbReference type="InterPro" id="IPR019128">
    <property type="entry name" value="Dcc1"/>
</dbReference>
<dbReference type="GO" id="GO:0000785">
    <property type="term" value="C:chromatin"/>
    <property type="evidence" value="ECO:0007669"/>
    <property type="project" value="TreeGrafter"/>
</dbReference>
<dbReference type="PANTHER" id="PTHR13395:SF6">
    <property type="entry name" value="SISTER CHROMATID COHESION PROTEIN DCC1"/>
    <property type="match status" value="1"/>
</dbReference>
<dbReference type="GO" id="GO:0031390">
    <property type="term" value="C:Ctf18 RFC-like complex"/>
    <property type="evidence" value="ECO:0007669"/>
    <property type="project" value="InterPro"/>
</dbReference>
<keyword evidence="5" id="KW-1185">Reference proteome</keyword>